<sequence length="123" mass="14041">MSSNNFDIVNSPIMQFFNGLKLKSGEESIELQYLQKISEHPERQNEIFEEMMAEVMKNPSKSYFESTLSNANDLKMMKEMFTSFPLSSSEQEGNQVLPRPKAPDLKTKVSHATELCNQVQAES</sequence>
<feature type="region of interest" description="Disordered" evidence="1">
    <location>
        <begin position="85"/>
        <end position="110"/>
    </location>
</feature>
<name>A0AAD2CJR9_9STRA</name>
<keyword evidence="3" id="KW-1185">Reference proteome</keyword>
<dbReference type="Proteomes" id="UP001295423">
    <property type="component" value="Unassembled WGS sequence"/>
</dbReference>
<evidence type="ECO:0000256" key="1">
    <source>
        <dbReference type="SAM" id="MobiDB-lite"/>
    </source>
</evidence>
<evidence type="ECO:0000313" key="2">
    <source>
        <dbReference type="EMBL" id="CAJ1934964.1"/>
    </source>
</evidence>
<proteinExistence type="predicted"/>
<evidence type="ECO:0000313" key="3">
    <source>
        <dbReference type="Proteomes" id="UP001295423"/>
    </source>
</evidence>
<dbReference type="EMBL" id="CAKOGP040000424">
    <property type="protein sequence ID" value="CAJ1934964.1"/>
    <property type="molecule type" value="Genomic_DNA"/>
</dbReference>
<organism evidence="2 3">
    <name type="scientific">Cylindrotheca closterium</name>
    <dbReference type="NCBI Taxonomy" id="2856"/>
    <lineage>
        <taxon>Eukaryota</taxon>
        <taxon>Sar</taxon>
        <taxon>Stramenopiles</taxon>
        <taxon>Ochrophyta</taxon>
        <taxon>Bacillariophyta</taxon>
        <taxon>Bacillariophyceae</taxon>
        <taxon>Bacillariophycidae</taxon>
        <taxon>Bacillariales</taxon>
        <taxon>Bacillariaceae</taxon>
        <taxon>Cylindrotheca</taxon>
    </lineage>
</organism>
<protein>
    <submittedName>
        <fullName evidence="2">Uncharacterized protein</fullName>
    </submittedName>
</protein>
<feature type="compositionally biased region" description="Polar residues" evidence="1">
    <location>
        <begin position="85"/>
        <end position="94"/>
    </location>
</feature>
<dbReference type="AlphaFoldDB" id="A0AAD2CJR9"/>
<accession>A0AAD2CJR9</accession>
<reference evidence="2" key="1">
    <citation type="submission" date="2023-08" db="EMBL/GenBank/DDBJ databases">
        <authorList>
            <person name="Audoor S."/>
            <person name="Bilcke G."/>
        </authorList>
    </citation>
    <scope>NUCLEOTIDE SEQUENCE</scope>
</reference>
<comment type="caution">
    <text evidence="2">The sequence shown here is derived from an EMBL/GenBank/DDBJ whole genome shotgun (WGS) entry which is preliminary data.</text>
</comment>
<gene>
    <name evidence="2" type="ORF">CYCCA115_LOCUS4301</name>
</gene>